<accession>A0AAQ4EJ98</accession>
<proteinExistence type="predicted"/>
<dbReference type="Proteomes" id="UP001321473">
    <property type="component" value="Unassembled WGS sequence"/>
</dbReference>
<dbReference type="EMBL" id="JARKHS020014899">
    <property type="protein sequence ID" value="KAK8774866.1"/>
    <property type="molecule type" value="Genomic_DNA"/>
</dbReference>
<keyword evidence="2" id="KW-1185">Reference proteome</keyword>
<gene>
    <name evidence="1" type="ORF">V5799_010600</name>
</gene>
<dbReference type="AlphaFoldDB" id="A0AAQ4EJ98"/>
<organism evidence="1 2">
    <name type="scientific">Amblyomma americanum</name>
    <name type="common">Lone star tick</name>
    <dbReference type="NCBI Taxonomy" id="6943"/>
    <lineage>
        <taxon>Eukaryota</taxon>
        <taxon>Metazoa</taxon>
        <taxon>Ecdysozoa</taxon>
        <taxon>Arthropoda</taxon>
        <taxon>Chelicerata</taxon>
        <taxon>Arachnida</taxon>
        <taxon>Acari</taxon>
        <taxon>Parasitiformes</taxon>
        <taxon>Ixodida</taxon>
        <taxon>Ixodoidea</taxon>
        <taxon>Ixodidae</taxon>
        <taxon>Amblyomminae</taxon>
        <taxon>Amblyomma</taxon>
    </lineage>
</organism>
<comment type="caution">
    <text evidence="1">The sequence shown here is derived from an EMBL/GenBank/DDBJ whole genome shotgun (WGS) entry which is preliminary data.</text>
</comment>
<protein>
    <submittedName>
        <fullName evidence="1">Uncharacterized protein</fullName>
    </submittedName>
</protein>
<evidence type="ECO:0000313" key="1">
    <source>
        <dbReference type="EMBL" id="KAK8774866.1"/>
    </source>
</evidence>
<reference evidence="1 2" key="1">
    <citation type="journal article" date="2023" name="Arcadia Sci">
        <title>De novo assembly of a long-read Amblyomma americanum tick genome.</title>
        <authorList>
            <person name="Chou S."/>
            <person name="Poskanzer K.E."/>
            <person name="Rollins M."/>
            <person name="Thuy-Boun P.S."/>
        </authorList>
    </citation>
    <scope>NUCLEOTIDE SEQUENCE [LARGE SCALE GENOMIC DNA]</scope>
    <source>
        <strain evidence="1">F_SG_1</strain>
        <tissue evidence="1">Salivary glands</tissue>
    </source>
</reference>
<name>A0AAQ4EJ98_AMBAM</name>
<sequence length="105" mass="12299">MSVVRRPVNCARKPRRMKKGTLLKSAVVQNNFISTTQISTSDRHMEFRRRSLQNHLWHQRLLSMSCAQMFWKLGHGLRRQHRNFPSAQLAPMTDFSSFQFGNSVP</sequence>
<evidence type="ECO:0000313" key="2">
    <source>
        <dbReference type="Proteomes" id="UP001321473"/>
    </source>
</evidence>